<dbReference type="Pfam" id="PF07715">
    <property type="entry name" value="Plug"/>
    <property type="match status" value="1"/>
</dbReference>
<name>A0A7D4Q488_9SPHI</name>
<feature type="domain" description="TonB-dependent receptor-like beta-barrel" evidence="11">
    <location>
        <begin position="400"/>
        <end position="790"/>
    </location>
</feature>
<evidence type="ECO:0000313" key="14">
    <source>
        <dbReference type="Proteomes" id="UP000505355"/>
    </source>
</evidence>
<dbReference type="InterPro" id="IPR023997">
    <property type="entry name" value="TonB-dep_OMP_SusC/RagA_CS"/>
</dbReference>
<dbReference type="KEGG" id="mmab:HQ865_13740"/>
<evidence type="ECO:0000256" key="9">
    <source>
        <dbReference type="RuleBase" id="RU003357"/>
    </source>
</evidence>
<evidence type="ECO:0000256" key="2">
    <source>
        <dbReference type="ARBA" id="ARBA00022448"/>
    </source>
</evidence>
<sequence>MKRFLLLNSLLLFFCIAAWAQTKTITGTVTDNKANPIPGTSVLIKGSTRGTSADVDGKFKIAVPTTGDVVLVFKFLGYKPQEITVGAQTQLNVKLLEDAATQLNEVVVNIGYTSVAREKLAGAVSSITQKDLKDYPVSTVAEALAGKLAGVSVKTTEGAPGADIQVVVRGGTSLTQDNSPLYIVDGVPLDNALSILSPNEIQTIDVLKDLASTAIYGARGANGVVLITTKSGKKGRTVVAVDAFAGDRQISTELKVMKPYDFVNYQYELSHLHFNGGPITDTVALNGFTRTYGTYQDLEIYKSFPGVDWQDKIFGRNAKSSNQNISINGGSDVATYNFSMNNTNENGIMLNSGLKRTLASLRFDTRIGTKLRFGANVRYSRQIVDGVGTSSTGNLKYVIRYQPYQGVVSFEEYDPNAIFDNTINLSNPLTAALSDVKKAYSNNLITSGQVTFNPIPKLTIRSIVGYNVADNKSNQFSGVSNVSVSSANSSSQYASQPFISLSTGNNVAINNSNTIDYNTSIGKNHTLDVILGQEINQNNGNTYNQSIKYFPAAVTAEQAFANVQQANPPSGAIQPTPTTDVSGDRLFSFFGRMMYSYKSKYNLNLLARRDGSSKFADAHKWGTFPSAQFAWRMTEESFMKAFKHDWLNNLKLRASYGTAGNNRVSGDRIYQTIFTTSATAAGYAATDASQTSGLYSANLANPNLKWETTISKDLGLDFDMLGSRLTLSLDAYINRTNDLLLQTNVPQETGYLTQYQNIGATQNKGLELQLNAAIISSKNFQWNASFNISTNKNTILALQGGVDGYLVSSGWGQNGEDFKVQVGQPVGQYYGYVADGFYTVDDFDRTKSDIVKGSFVLKPGRTNSSVILNQAVAPGVLKLKKTTATADSVIRTSDRTVLGNVQAKFYGGFGNQFAYKGFDMSVFVNFSYGNKTYNANSVAYGGVYQANGNNLLDKYVNRFRRFDNAGNLITDWDQLAAQNTNATINAPNRGQPILTSDAIEDASFLRITNVSFGYSLPAKLLQRTNFITRLRVYATVNNLYTFTKYTGYDPEASTRRSNPLTPGVDYNAYPRNRYFVAGINLTF</sequence>
<dbReference type="Gene3D" id="2.170.130.10">
    <property type="entry name" value="TonB-dependent receptor, plug domain"/>
    <property type="match status" value="1"/>
</dbReference>
<protein>
    <submittedName>
        <fullName evidence="13">TonB-dependent receptor</fullName>
    </submittedName>
</protein>
<dbReference type="InterPro" id="IPR036942">
    <property type="entry name" value="Beta-barrel_TonB_sf"/>
</dbReference>
<reference evidence="13 14" key="1">
    <citation type="submission" date="2020-05" db="EMBL/GenBank/DDBJ databases">
        <title>Mucilaginibacter mali sp. nov.</title>
        <authorList>
            <person name="Kim H.S."/>
            <person name="Lee K.C."/>
            <person name="Suh M.K."/>
            <person name="Kim J.-S."/>
            <person name="Han K.-I."/>
            <person name="Eom M.K."/>
            <person name="Shin Y.K."/>
            <person name="Lee J.-S."/>
        </authorList>
    </citation>
    <scope>NUCLEOTIDE SEQUENCE [LARGE SCALE GENOMIC DNA]</scope>
    <source>
        <strain evidence="13 14">G2-14</strain>
    </source>
</reference>
<feature type="domain" description="TonB-dependent receptor plug" evidence="12">
    <location>
        <begin position="118"/>
        <end position="224"/>
    </location>
</feature>
<gene>
    <name evidence="13" type="ORF">HQ865_13740</name>
</gene>
<dbReference type="Pfam" id="PF13715">
    <property type="entry name" value="CarbopepD_reg_2"/>
    <property type="match status" value="1"/>
</dbReference>
<dbReference type="SUPFAM" id="SSF49464">
    <property type="entry name" value="Carboxypeptidase regulatory domain-like"/>
    <property type="match status" value="1"/>
</dbReference>
<keyword evidence="5 9" id="KW-0798">TonB box</keyword>
<evidence type="ECO:0000256" key="1">
    <source>
        <dbReference type="ARBA" id="ARBA00004571"/>
    </source>
</evidence>
<keyword evidence="2 8" id="KW-0813">Transport</keyword>
<dbReference type="InterPro" id="IPR008969">
    <property type="entry name" value="CarboxyPept-like_regulatory"/>
</dbReference>
<dbReference type="NCBIfam" id="TIGR04057">
    <property type="entry name" value="SusC_RagA_signa"/>
    <property type="match status" value="1"/>
</dbReference>
<evidence type="ECO:0000259" key="12">
    <source>
        <dbReference type="Pfam" id="PF07715"/>
    </source>
</evidence>
<keyword evidence="6 8" id="KW-0472">Membrane</keyword>
<comment type="subcellular location">
    <subcellularLocation>
        <location evidence="1 8">Cell outer membrane</location>
        <topology evidence="1 8">Multi-pass membrane protein</topology>
    </subcellularLocation>
</comment>
<dbReference type="AlphaFoldDB" id="A0A7D4Q488"/>
<dbReference type="PROSITE" id="PS52016">
    <property type="entry name" value="TONB_DEPENDENT_REC_3"/>
    <property type="match status" value="1"/>
</dbReference>
<evidence type="ECO:0000256" key="10">
    <source>
        <dbReference type="SAM" id="SignalP"/>
    </source>
</evidence>
<evidence type="ECO:0000313" key="13">
    <source>
        <dbReference type="EMBL" id="QKJ30767.1"/>
    </source>
</evidence>
<dbReference type="Proteomes" id="UP000505355">
    <property type="component" value="Chromosome"/>
</dbReference>
<evidence type="ECO:0000256" key="8">
    <source>
        <dbReference type="PROSITE-ProRule" id="PRU01360"/>
    </source>
</evidence>
<evidence type="ECO:0000256" key="5">
    <source>
        <dbReference type="ARBA" id="ARBA00023077"/>
    </source>
</evidence>
<evidence type="ECO:0000256" key="7">
    <source>
        <dbReference type="ARBA" id="ARBA00023237"/>
    </source>
</evidence>
<dbReference type="Pfam" id="PF00593">
    <property type="entry name" value="TonB_dep_Rec_b-barrel"/>
    <property type="match status" value="1"/>
</dbReference>
<dbReference type="NCBIfam" id="TIGR04056">
    <property type="entry name" value="OMP_RagA_SusC"/>
    <property type="match status" value="1"/>
</dbReference>
<dbReference type="InterPro" id="IPR039426">
    <property type="entry name" value="TonB-dep_rcpt-like"/>
</dbReference>
<keyword evidence="13" id="KW-0675">Receptor</keyword>
<dbReference type="RefSeq" id="WP_173415438.1">
    <property type="nucleotide sequence ID" value="NZ_CP054139.1"/>
</dbReference>
<accession>A0A7D4Q488</accession>
<dbReference type="EMBL" id="CP054139">
    <property type="protein sequence ID" value="QKJ30767.1"/>
    <property type="molecule type" value="Genomic_DNA"/>
</dbReference>
<dbReference type="InterPro" id="IPR037066">
    <property type="entry name" value="Plug_dom_sf"/>
</dbReference>
<dbReference type="GO" id="GO:0009279">
    <property type="term" value="C:cell outer membrane"/>
    <property type="evidence" value="ECO:0007669"/>
    <property type="project" value="UniProtKB-SubCell"/>
</dbReference>
<organism evidence="13 14">
    <name type="scientific">Mucilaginibacter mali</name>
    <dbReference type="NCBI Taxonomy" id="2740462"/>
    <lineage>
        <taxon>Bacteria</taxon>
        <taxon>Pseudomonadati</taxon>
        <taxon>Bacteroidota</taxon>
        <taxon>Sphingobacteriia</taxon>
        <taxon>Sphingobacteriales</taxon>
        <taxon>Sphingobacteriaceae</taxon>
        <taxon>Mucilaginibacter</taxon>
    </lineage>
</organism>
<feature type="chain" id="PRO_5028798879" evidence="10">
    <location>
        <begin position="21"/>
        <end position="1083"/>
    </location>
</feature>
<comment type="similarity">
    <text evidence="8 9">Belongs to the TonB-dependent receptor family.</text>
</comment>
<evidence type="ECO:0000259" key="11">
    <source>
        <dbReference type="Pfam" id="PF00593"/>
    </source>
</evidence>
<proteinExistence type="inferred from homology"/>
<dbReference type="Gene3D" id="2.40.170.20">
    <property type="entry name" value="TonB-dependent receptor, beta-barrel domain"/>
    <property type="match status" value="1"/>
</dbReference>
<keyword evidence="4 8" id="KW-0812">Transmembrane</keyword>
<keyword evidence="7 8" id="KW-0998">Cell outer membrane</keyword>
<evidence type="ECO:0000256" key="4">
    <source>
        <dbReference type="ARBA" id="ARBA00022692"/>
    </source>
</evidence>
<dbReference type="InterPro" id="IPR012910">
    <property type="entry name" value="Plug_dom"/>
</dbReference>
<dbReference type="SUPFAM" id="SSF56935">
    <property type="entry name" value="Porins"/>
    <property type="match status" value="1"/>
</dbReference>
<keyword evidence="3 8" id="KW-1134">Transmembrane beta strand</keyword>
<dbReference type="Gene3D" id="2.60.40.1120">
    <property type="entry name" value="Carboxypeptidase-like, regulatory domain"/>
    <property type="match status" value="1"/>
</dbReference>
<keyword evidence="10" id="KW-0732">Signal</keyword>
<dbReference type="InterPro" id="IPR000531">
    <property type="entry name" value="Beta-barrel_TonB"/>
</dbReference>
<feature type="signal peptide" evidence="10">
    <location>
        <begin position="1"/>
        <end position="20"/>
    </location>
</feature>
<dbReference type="InterPro" id="IPR023996">
    <property type="entry name" value="TonB-dep_OMP_SusC/RagA"/>
</dbReference>
<keyword evidence="14" id="KW-1185">Reference proteome</keyword>
<evidence type="ECO:0000256" key="6">
    <source>
        <dbReference type="ARBA" id="ARBA00023136"/>
    </source>
</evidence>
<evidence type="ECO:0000256" key="3">
    <source>
        <dbReference type="ARBA" id="ARBA00022452"/>
    </source>
</evidence>